<evidence type="ECO:0000313" key="2">
    <source>
        <dbReference type="Proteomes" id="UP000694567"/>
    </source>
</evidence>
<dbReference type="Ensembl" id="ENSBOBT00000009789.1">
    <property type="protein sequence ID" value="ENSBOBP00000009548.1"/>
    <property type="gene ID" value="ENSBOBG00000006149.1"/>
</dbReference>
<reference evidence="1" key="2">
    <citation type="submission" date="2025-09" db="UniProtKB">
        <authorList>
            <consortium name="Ensembl"/>
        </authorList>
    </citation>
    <scope>IDENTIFICATION</scope>
</reference>
<sequence length="185" mass="21031">MNLSINLIAKLILFSDDEIPIPFHEGLCNSCQSLLLVSHMLPLIFTSLPQIQRQSSKKCINSCRRSFLSYTSHSSWSLTEMAAAGFYHTLVKSSVQWFCSGLHQKFCPACGFVLEVGNISKYDICVQKLERNPAEYACRYYAKNASRWPFYARGTKPSSLARAGFFFTAFEPSVFFAQKLHLFEL</sequence>
<dbReference type="PANTHER" id="PTHR46914">
    <property type="entry name" value="BACULOVIRAL IAP REPEAT-CONTAINING PROTEIN 1"/>
    <property type="match status" value="1"/>
</dbReference>
<name>A0A8C0ET93_BUBBB</name>
<dbReference type="GO" id="GO:0043066">
    <property type="term" value="P:negative regulation of apoptotic process"/>
    <property type="evidence" value="ECO:0007669"/>
    <property type="project" value="InterPro"/>
</dbReference>
<dbReference type="SUPFAM" id="SSF57924">
    <property type="entry name" value="Inhibitor of apoptosis (IAP) repeat"/>
    <property type="match status" value="1"/>
</dbReference>
<dbReference type="GO" id="GO:0005524">
    <property type="term" value="F:ATP binding"/>
    <property type="evidence" value="ECO:0007669"/>
    <property type="project" value="TreeGrafter"/>
</dbReference>
<protein>
    <submittedName>
        <fullName evidence="1">Uncharacterized protein</fullName>
    </submittedName>
</protein>
<accession>A0A8C0ET93</accession>
<dbReference type="GO" id="GO:0072557">
    <property type="term" value="C:IPAF inflammasome complex"/>
    <property type="evidence" value="ECO:0007669"/>
    <property type="project" value="TreeGrafter"/>
</dbReference>
<dbReference type="Proteomes" id="UP000694567">
    <property type="component" value="Unplaced"/>
</dbReference>
<keyword evidence="2" id="KW-1185">Reference proteome</keyword>
<dbReference type="GO" id="GO:0070269">
    <property type="term" value="P:pyroptotic inflammatory response"/>
    <property type="evidence" value="ECO:0007669"/>
    <property type="project" value="TreeGrafter"/>
</dbReference>
<dbReference type="InterPro" id="IPR028789">
    <property type="entry name" value="Naip"/>
</dbReference>
<dbReference type="AlphaFoldDB" id="A0A8C0ET93"/>
<dbReference type="PANTHER" id="PTHR46914:SF1">
    <property type="entry name" value="BACULOVIRAL IAP REPEAT-CONTAINING PROTEIN 1"/>
    <property type="match status" value="1"/>
</dbReference>
<dbReference type="GO" id="GO:0016045">
    <property type="term" value="P:detection of bacterium"/>
    <property type="evidence" value="ECO:0007669"/>
    <property type="project" value="TreeGrafter"/>
</dbReference>
<organism evidence="1 2">
    <name type="scientific">Bubo bubo</name>
    <name type="common">Eurasian eagle-owl</name>
    <name type="synonym">Strix bubo</name>
    <dbReference type="NCBI Taxonomy" id="30461"/>
    <lineage>
        <taxon>Eukaryota</taxon>
        <taxon>Metazoa</taxon>
        <taxon>Chordata</taxon>
        <taxon>Craniata</taxon>
        <taxon>Vertebrata</taxon>
        <taxon>Euteleostomi</taxon>
        <taxon>Archelosauria</taxon>
        <taxon>Archosauria</taxon>
        <taxon>Dinosauria</taxon>
        <taxon>Saurischia</taxon>
        <taxon>Theropoda</taxon>
        <taxon>Coelurosauria</taxon>
        <taxon>Aves</taxon>
        <taxon>Neognathae</taxon>
        <taxon>Neoaves</taxon>
        <taxon>Telluraves</taxon>
        <taxon>Strigiformes</taxon>
        <taxon>Strigidae</taxon>
        <taxon>Bubo</taxon>
    </lineage>
</organism>
<dbReference type="GO" id="GO:0043027">
    <property type="term" value="F:cysteine-type endopeptidase inhibitor activity involved in apoptotic process"/>
    <property type="evidence" value="ECO:0007669"/>
    <property type="project" value="InterPro"/>
</dbReference>
<reference evidence="1" key="1">
    <citation type="submission" date="2025-08" db="UniProtKB">
        <authorList>
            <consortium name="Ensembl"/>
        </authorList>
    </citation>
    <scope>IDENTIFICATION</scope>
</reference>
<dbReference type="GO" id="GO:0042742">
    <property type="term" value="P:defense response to bacterium"/>
    <property type="evidence" value="ECO:0007669"/>
    <property type="project" value="TreeGrafter"/>
</dbReference>
<evidence type="ECO:0000313" key="1">
    <source>
        <dbReference type="Ensembl" id="ENSBOBP00000009548.1"/>
    </source>
</evidence>
<proteinExistence type="predicted"/>